<protein>
    <submittedName>
        <fullName evidence="1">DUF839 domain-containing protein</fullName>
    </submittedName>
</protein>
<keyword evidence="2" id="KW-1185">Reference proteome</keyword>
<reference evidence="1" key="1">
    <citation type="submission" date="2020-10" db="EMBL/GenBank/DDBJ databases">
        <authorList>
            <person name="Castelo-Branco R."/>
            <person name="Eusebio N."/>
            <person name="Adriana R."/>
            <person name="Vieira A."/>
            <person name="Brugerolle De Fraissinette N."/>
            <person name="Rezende De Castro R."/>
            <person name="Schneider M.P."/>
            <person name="Vasconcelos V."/>
            <person name="Leao P.N."/>
        </authorList>
    </citation>
    <scope>NUCLEOTIDE SEQUENCE</scope>
    <source>
        <strain evidence="1">LEGE 11480</strain>
    </source>
</reference>
<dbReference type="RefSeq" id="WP_264323567.1">
    <property type="nucleotide sequence ID" value="NZ_JADEXQ010000006.1"/>
</dbReference>
<dbReference type="PANTHER" id="PTHR35399:SF2">
    <property type="entry name" value="DUF839 DOMAIN-CONTAINING PROTEIN"/>
    <property type="match status" value="1"/>
</dbReference>
<dbReference type="EMBL" id="JADEXQ010000006">
    <property type="protein sequence ID" value="MBE9028743.1"/>
    <property type="molecule type" value="Genomic_DNA"/>
</dbReference>
<dbReference type="PROSITE" id="PS51318">
    <property type="entry name" value="TAT"/>
    <property type="match status" value="1"/>
</dbReference>
<dbReference type="InterPro" id="IPR008557">
    <property type="entry name" value="PhoX"/>
</dbReference>
<dbReference type="Proteomes" id="UP000625316">
    <property type="component" value="Unassembled WGS sequence"/>
</dbReference>
<dbReference type="Pfam" id="PF05787">
    <property type="entry name" value="PhoX"/>
    <property type="match status" value="1"/>
</dbReference>
<sequence length="712" mass="76869">MSLKRREFLMFMGAACSTAALPACRTLRSHSGQIATATTTKSGVGFNPVQGPLPLETSAVEIAQQVKQLAQYVAPDDLLVPEGYSYQIIGSWGDKIGDSRFGYNNDYLSFVETSPNKGFLSINFEYVSTGVWLQTYEQIIGSKLPLEEILQQVGQQAVDAFALPPDIPLKQQIATICEAALIDQGLGIISIQRNANGQWERTNSTADRRITGVSGLKDGRYAKCSGPARHIFRKKSGQGYIDKLGDKIIGTFGNCAGGTTPWGTVLTAEENFQSQVPEPVYADGTAFAPKTRPASIRPYRISGQGNVFGLAGNKYGWIMEVDPANPQDYGTKHTWLGRYRHEAVGVRVSAGQPIAFYSGCDRKGGHVYKFVSQGKVKNPQDKANSQLLTDGMLYVAQFNPDGTGKWIPLQPDTPVAPVLPSQNIGGKVMLPNRPNGGSVVIDSDAQAKAFAQKYKTLGDLYVGNADEKQGAILIDAHYAANACGGTCTARPEDTEVAPDGSLYIAFTAGTASKNGDGPNQQIFQGPKGEVPYFYGFIMHLTEAENAPDAMTFKWEMLALGGDPAKGGAGFSNPDNLLVDRDSNIWVVTDMGSSHRFFGNDGVWMIPSQGPGQGKAHLFALGPMECEVTGPFMSQDQKTLFLSVQHPGEKHGTRKNMAITTAEFTISTPDGKQFKQQRQLPLGSNFPSNQVNQPPKPSVVAIVKDNNKMLTEA</sequence>
<dbReference type="PANTHER" id="PTHR35399">
    <property type="entry name" value="SLR8030 PROTEIN"/>
    <property type="match status" value="1"/>
</dbReference>
<dbReference type="InterPro" id="IPR006311">
    <property type="entry name" value="TAT_signal"/>
</dbReference>
<evidence type="ECO:0000313" key="1">
    <source>
        <dbReference type="EMBL" id="MBE9028743.1"/>
    </source>
</evidence>
<gene>
    <name evidence="1" type="ORF">IQ266_03090</name>
</gene>
<comment type="caution">
    <text evidence="1">The sequence shown here is derived from an EMBL/GenBank/DDBJ whole genome shotgun (WGS) entry which is preliminary data.</text>
</comment>
<evidence type="ECO:0000313" key="2">
    <source>
        <dbReference type="Proteomes" id="UP000625316"/>
    </source>
</evidence>
<name>A0A928Z325_9CYAN</name>
<dbReference type="SUPFAM" id="SSF63829">
    <property type="entry name" value="Calcium-dependent phosphotriesterase"/>
    <property type="match status" value="1"/>
</dbReference>
<dbReference type="AlphaFoldDB" id="A0A928Z325"/>
<organism evidence="1 2">
    <name type="scientific">Romeriopsis navalis LEGE 11480</name>
    <dbReference type="NCBI Taxonomy" id="2777977"/>
    <lineage>
        <taxon>Bacteria</taxon>
        <taxon>Bacillati</taxon>
        <taxon>Cyanobacteriota</taxon>
        <taxon>Cyanophyceae</taxon>
        <taxon>Leptolyngbyales</taxon>
        <taxon>Leptolyngbyaceae</taxon>
        <taxon>Romeriopsis</taxon>
        <taxon>Romeriopsis navalis</taxon>
    </lineage>
</organism>
<accession>A0A928Z325</accession>
<proteinExistence type="predicted"/>